<dbReference type="Proteomes" id="UP001497457">
    <property type="component" value="Chromosome 30rd"/>
</dbReference>
<evidence type="ECO:0000256" key="2">
    <source>
        <dbReference type="ARBA" id="ARBA00022690"/>
    </source>
</evidence>
<dbReference type="PROSITE" id="PS00285">
    <property type="entry name" value="POTATO_INHIBITOR"/>
    <property type="match status" value="1"/>
</dbReference>
<dbReference type="AlphaFoldDB" id="A0ABC9CYW3"/>
<dbReference type="Pfam" id="PF00280">
    <property type="entry name" value="potato_inhibit"/>
    <property type="match status" value="1"/>
</dbReference>
<name>A0ABC9CYW3_9POAL</name>
<protein>
    <submittedName>
        <fullName evidence="5">Uncharacterized protein</fullName>
    </submittedName>
</protein>
<dbReference type="PANTHER" id="PTHR33091">
    <property type="entry name" value="PROTEIN, PUTATIVE, EXPRESSED-RELATED"/>
    <property type="match status" value="1"/>
</dbReference>
<evidence type="ECO:0000313" key="5">
    <source>
        <dbReference type="EMBL" id="CAL5028260.1"/>
    </source>
</evidence>
<keyword evidence="2" id="KW-0646">Protease inhibitor</keyword>
<evidence type="ECO:0000256" key="4">
    <source>
        <dbReference type="SAM" id="MobiDB-lite"/>
    </source>
</evidence>
<dbReference type="Gene3D" id="3.30.10.10">
    <property type="entry name" value="Trypsin Inhibitor V, subunit A"/>
    <property type="match status" value="1"/>
</dbReference>
<dbReference type="EMBL" id="OZ075140">
    <property type="protein sequence ID" value="CAL5028260.1"/>
    <property type="molecule type" value="Genomic_DNA"/>
</dbReference>
<dbReference type="InterPro" id="IPR036354">
    <property type="entry name" value="Prot_inh_pot1_sf"/>
</dbReference>
<accession>A0ABC9CYW3</accession>
<reference evidence="5" key="1">
    <citation type="submission" date="2024-10" db="EMBL/GenBank/DDBJ databases">
        <authorList>
            <person name="Ryan C."/>
        </authorList>
    </citation>
    <scope>NUCLEOTIDE SEQUENCE [LARGE SCALE GENOMIC DNA]</scope>
</reference>
<comment type="similarity">
    <text evidence="1">Belongs to the protease inhibitor I13 (potato type I serine protease inhibitor) family.</text>
</comment>
<feature type="region of interest" description="Disordered" evidence="4">
    <location>
        <begin position="1"/>
        <end position="20"/>
    </location>
</feature>
<evidence type="ECO:0000313" key="6">
    <source>
        <dbReference type="Proteomes" id="UP001497457"/>
    </source>
</evidence>
<organism evidence="5 6">
    <name type="scientific">Urochloa decumbens</name>
    <dbReference type="NCBI Taxonomy" id="240449"/>
    <lineage>
        <taxon>Eukaryota</taxon>
        <taxon>Viridiplantae</taxon>
        <taxon>Streptophyta</taxon>
        <taxon>Embryophyta</taxon>
        <taxon>Tracheophyta</taxon>
        <taxon>Spermatophyta</taxon>
        <taxon>Magnoliopsida</taxon>
        <taxon>Liliopsida</taxon>
        <taxon>Poales</taxon>
        <taxon>Poaceae</taxon>
        <taxon>PACMAD clade</taxon>
        <taxon>Panicoideae</taxon>
        <taxon>Panicodae</taxon>
        <taxon>Paniceae</taxon>
        <taxon>Melinidinae</taxon>
        <taxon>Urochloa</taxon>
    </lineage>
</organism>
<keyword evidence="3" id="KW-0722">Serine protease inhibitor</keyword>
<dbReference type="InterPro" id="IPR000864">
    <property type="entry name" value="Prot_inh_pot1"/>
</dbReference>
<gene>
    <name evidence="5" type="ORF">URODEC1_LOCUS79803</name>
</gene>
<dbReference type="PANTHER" id="PTHR33091:SF38">
    <property type="entry name" value="OS12G0437800 PROTEIN"/>
    <property type="match status" value="1"/>
</dbReference>
<evidence type="ECO:0000256" key="3">
    <source>
        <dbReference type="ARBA" id="ARBA00022900"/>
    </source>
</evidence>
<keyword evidence="6" id="KW-1185">Reference proteome</keyword>
<proteinExistence type="inferred from homology"/>
<evidence type="ECO:0000256" key="1">
    <source>
        <dbReference type="ARBA" id="ARBA00008210"/>
    </source>
</evidence>
<dbReference type="SUPFAM" id="SSF54654">
    <property type="entry name" value="CI-2 family of serine protease inhibitors"/>
    <property type="match status" value="1"/>
</dbReference>
<dbReference type="GO" id="GO:0004867">
    <property type="term" value="F:serine-type endopeptidase inhibitor activity"/>
    <property type="evidence" value="ECO:0007669"/>
    <property type="project" value="UniProtKB-KW"/>
</dbReference>
<sequence length="79" mass="8529">MSASIYMVEEEGAGGSKNSWPEVVGLSVEEAKQVILKDRPGADIFVLPIGSKEDKDHDSNKPNCVRIFVDTVAVTPRIG</sequence>